<protein>
    <submittedName>
        <fullName evidence="2">Glycosyltransferase</fullName>
    </submittedName>
</protein>
<gene>
    <name evidence="2" type="ORF">HCU67_02070</name>
</gene>
<accession>A0ABX1GLD8</accession>
<organism evidence="2 3">
    <name type="scientific">Croceivirga thetidis</name>
    <dbReference type="NCBI Taxonomy" id="2721623"/>
    <lineage>
        <taxon>Bacteria</taxon>
        <taxon>Pseudomonadati</taxon>
        <taxon>Bacteroidota</taxon>
        <taxon>Flavobacteriia</taxon>
        <taxon>Flavobacteriales</taxon>
        <taxon>Flavobacteriaceae</taxon>
        <taxon>Croceivirga</taxon>
    </lineage>
</organism>
<dbReference type="RefSeq" id="WP_168550950.1">
    <property type="nucleotide sequence ID" value="NZ_JAAWWL010000001.1"/>
</dbReference>
<keyword evidence="3" id="KW-1185">Reference proteome</keyword>
<reference evidence="2 3" key="1">
    <citation type="submission" date="2020-04" db="EMBL/GenBank/DDBJ databases">
        <authorList>
            <person name="Yoon J."/>
        </authorList>
    </citation>
    <scope>NUCLEOTIDE SEQUENCE [LARGE SCALE GENOMIC DNA]</scope>
    <source>
        <strain evidence="2 3">DJ-13</strain>
    </source>
</reference>
<comment type="caution">
    <text evidence="2">The sequence shown here is derived from an EMBL/GenBank/DDBJ whole genome shotgun (WGS) entry which is preliminary data.</text>
</comment>
<dbReference type="EMBL" id="JAAWWL010000001">
    <property type="protein sequence ID" value="NKI30713.1"/>
    <property type="molecule type" value="Genomic_DNA"/>
</dbReference>
<sequence length="412" mass="46228">MKIALVTAYPPSKVTLTEYAYYLVKSFRLQGRVDELILLCDKTEGEKDLNFEEEGCKITVEECWKFNSYTNLISVSKAVRKTKPDALLYNLQFMKFGDKKVPAALGLMLPFVTKKMGVPTVSLLHNIMETVDLKDAGFTSNPILANIYNFIGTTLTRFVLASDAVSVTISKYVTTLKAKYKKDNIELIPHGTFELPPLPDFKLPTGPKQVMAFGKFGTYKKVEVMIEAVEQIRQRTDLDIEIVIAGTDSPNTPGYLADVAEKYKHVQQLRFTGYVPEEDVERIFDESAVCVFPYTSTTGSSGVLHQAGSYGKAVVLPDLGDLGILIREEGYMGEFFTADSADSLGYAIQKILIDDAYRIELGQTNYNAATSLPMSKITEMYLDLFEEIQRKRGIKVSKSYSQEEIKEMFVHQ</sequence>
<dbReference type="Pfam" id="PF13692">
    <property type="entry name" value="Glyco_trans_1_4"/>
    <property type="match status" value="1"/>
</dbReference>
<dbReference type="SUPFAM" id="SSF53756">
    <property type="entry name" value="UDP-Glycosyltransferase/glycogen phosphorylase"/>
    <property type="match status" value="1"/>
</dbReference>
<evidence type="ECO:0000313" key="3">
    <source>
        <dbReference type="Proteomes" id="UP000718451"/>
    </source>
</evidence>
<dbReference type="Gene3D" id="3.40.50.2000">
    <property type="entry name" value="Glycogen Phosphorylase B"/>
    <property type="match status" value="1"/>
</dbReference>
<proteinExistence type="predicted"/>
<keyword evidence="1" id="KW-0808">Transferase</keyword>
<dbReference type="Proteomes" id="UP000718451">
    <property type="component" value="Unassembled WGS sequence"/>
</dbReference>
<evidence type="ECO:0000256" key="1">
    <source>
        <dbReference type="ARBA" id="ARBA00022679"/>
    </source>
</evidence>
<dbReference type="PANTHER" id="PTHR46401:SF2">
    <property type="entry name" value="GLYCOSYLTRANSFERASE WBBK-RELATED"/>
    <property type="match status" value="1"/>
</dbReference>
<name>A0ABX1GLD8_9FLAO</name>
<dbReference type="PANTHER" id="PTHR46401">
    <property type="entry name" value="GLYCOSYLTRANSFERASE WBBK-RELATED"/>
    <property type="match status" value="1"/>
</dbReference>
<evidence type="ECO:0000313" key="2">
    <source>
        <dbReference type="EMBL" id="NKI30713.1"/>
    </source>
</evidence>